<evidence type="ECO:0000256" key="1">
    <source>
        <dbReference type="ARBA" id="ARBA00022723"/>
    </source>
</evidence>
<protein>
    <submittedName>
        <fullName evidence="4">Carbohydrate-Binding Module Family 45</fullName>
    </submittedName>
</protein>
<evidence type="ECO:0000259" key="3">
    <source>
        <dbReference type="Pfam" id="PF23166"/>
    </source>
</evidence>
<dbReference type="GO" id="GO:0046872">
    <property type="term" value="F:metal ion binding"/>
    <property type="evidence" value="ECO:0007669"/>
    <property type="project" value="UniProtKB-KW"/>
</dbReference>
<proteinExistence type="predicted"/>
<evidence type="ECO:0000313" key="4">
    <source>
        <dbReference type="EMBL" id="GFH24949.1"/>
    </source>
</evidence>
<dbReference type="InterPro" id="IPR056301">
    <property type="entry name" value="GWD-like_N_Ig"/>
</dbReference>
<keyword evidence="1" id="KW-0479">Metal-binding</keyword>
<keyword evidence="5" id="KW-1185">Reference proteome</keyword>
<feature type="domain" description="Alpha-glucan water dikinase-like N-terminal Ig-like" evidence="3">
    <location>
        <begin position="16"/>
        <end position="116"/>
    </location>
</feature>
<feature type="non-terminal residue" evidence="4">
    <location>
        <position position="1"/>
    </location>
</feature>
<evidence type="ECO:0000313" key="5">
    <source>
        <dbReference type="Proteomes" id="UP000485058"/>
    </source>
</evidence>
<accession>A0A699ZYX1</accession>
<dbReference type="Pfam" id="PF23166">
    <property type="entry name" value="Ig_N_CWD1"/>
    <property type="match status" value="1"/>
</dbReference>
<comment type="caution">
    <text evidence="4">The sequence shown here is derived from an EMBL/GenBank/DDBJ whole genome shotgun (WGS) entry which is preliminary data.</text>
</comment>
<sequence length="148" mass="16852">FEEEVIRCTRHDLPAGLQVTVKRNRSQYEVELVAEPARPMLLHWAINDWQQPPEGLWPANTRREGSQACQTPFAADGRLRLVLPEAQCPPSLVFVLKETQPEAWINDGGTDFRVQLKPPGLANLVDKVVEAESTYTHWSLFNRFCMAI</sequence>
<dbReference type="EMBL" id="BLLF01002676">
    <property type="protein sequence ID" value="GFH24949.1"/>
    <property type="molecule type" value="Genomic_DNA"/>
</dbReference>
<dbReference type="AlphaFoldDB" id="A0A699ZYX1"/>
<dbReference type="PANTHER" id="PTHR46999">
    <property type="entry name" value="ALPHA-GLUCAN WATER DIKINASE 1, CHLOROPLASTIC-RELATED"/>
    <property type="match status" value="1"/>
</dbReference>
<dbReference type="PANTHER" id="PTHR46999:SF2">
    <property type="entry name" value="CARBOHYDRATE-BINDING MODULE FAMILY 45 PROTEIN"/>
    <property type="match status" value="1"/>
</dbReference>
<feature type="non-terminal residue" evidence="4">
    <location>
        <position position="148"/>
    </location>
</feature>
<keyword evidence="2" id="KW-0119">Carbohydrate metabolism</keyword>
<gene>
    <name evidence="4" type="ORF">HaLaN_22830</name>
</gene>
<evidence type="ECO:0000256" key="2">
    <source>
        <dbReference type="ARBA" id="ARBA00023277"/>
    </source>
</evidence>
<name>A0A699ZYX1_HAELA</name>
<organism evidence="4 5">
    <name type="scientific">Haematococcus lacustris</name>
    <name type="common">Green alga</name>
    <name type="synonym">Haematococcus pluvialis</name>
    <dbReference type="NCBI Taxonomy" id="44745"/>
    <lineage>
        <taxon>Eukaryota</taxon>
        <taxon>Viridiplantae</taxon>
        <taxon>Chlorophyta</taxon>
        <taxon>core chlorophytes</taxon>
        <taxon>Chlorophyceae</taxon>
        <taxon>CS clade</taxon>
        <taxon>Chlamydomonadales</taxon>
        <taxon>Haematococcaceae</taxon>
        <taxon>Haematococcus</taxon>
    </lineage>
</organism>
<dbReference type="Proteomes" id="UP000485058">
    <property type="component" value="Unassembled WGS sequence"/>
</dbReference>
<reference evidence="4 5" key="1">
    <citation type="submission" date="2020-02" db="EMBL/GenBank/DDBJ databases">
        <title>Draft genome sequence of Haematococcus lacustris strain NIES-144.</title>
        <authorList>
            <person name="Morimoto D."/>
            <person name="Nakagawa S."/>
            <person name="Yoshida T."/>
            <person name="Sawayama S."/>
        </authorList>
    </citation>
    <scope>NUCLEOTIDE SEQUENCE [LARGE SCALE GENOMIC DNA]</scope>
    <source>
        <strain evidence="4 5">NIES-144</strain>
    </source>
</reference>